<dbReference type="AlphaFoldDB" id="A0A9P6CKW1"/>
<accession>A0A9P6CKW1</accession>
<proteinExistence type="predicted"/>
<dbReference type="EMBL" id="MU150255">
    <property type="protein sequence ID" value="KAF9464259.1"/>
    <property type="molecule type" value="Genomic_DNA"/>
</dbReference>
<comment type="caution">
    <text evidence="1">The sequence shown here is derived from an EMBL/GenBank/DDBJ whole genome shotgun (WGS) entry which is preliminary data.</text>
</comment>
<sequence length="52" mass="5775">MVDICMPTSLTIASSACGTVYGENFPQTFHYQHHHLLFYTQLDAATSDSVQP</sequence>
<dbReference type="Proteomes" id="UP000807353">
    <property type="component" value="Unassembled WGS sequence"/>
</dbReference>
<evidence type="ECO:0000313" key="1">
    <source>
        <dbReference type="EMBL" id="KAF9464259.1"/>
    </source>
</evidence>
<name>A0A9P6CKW1_9AGAR</name>
<keyword evidence="2" id="KW-1185">Reference proteome</keyword>
<reference evidence="1" key="1">
    <citation type="submission" date="2020-11" db="EMBL/GenBank/DDBJ databases">
        <authorList>
            <consortium name="DOE Joint Genome Institute"/>
            <person name="Ahrendt S."/>
            <person name="Riley R."/>
            <person name="Andreopoulos W."/>
            <person name="Labutti K."/>
            <person name="Pangilinan J."/>
            <person name="Ruiz-Duenas F.J."/>
            <person name="Barrasa J.M."/>
            <person name="Sanchez-Garcia M."/>
            <person name="Camarero S."/>
            <person name="Miyauchi S."/>
            <person name="Serrano A."/>
            <person name="Linde D."/>
            <person name="Babiker R."/>
            <person name="Drula E."/>
            <person name="Ayuso-Fernandez I."/>
            <person name="Pacheco R."/>
            <person name="Padilla G."/>
            <person name="Ferreira P."/>
            <person name="Barriuso J."/>
            <person name="Kellner H."/>
            <person name="Castanera R."/>
            <person name="Alfaro M."/>
            <person name="Ramirez L."/>
            <person name="Pisabarro A.G."/>
            <person name="Kuo A."/>
            <person name="Tritt A."/>
            <person name="Lipzen A."/>
            <person name="He G."/>
            <person name="Yan M."/>
            <person name="Ng V."/>
            <person name="Cullen D."/>
            <person name="Martin F."/>
            <person name="Rosso M.-N."/>
            <person name="Henrissat B."/>
            <person name="Hibbett D."/>
            <person name="Martinez A.T."/>
            <person name="Grigoriev I.V."/>
        </authorList>
    </citation>
    <scope>NUCLEOTIDE SEQUENCE</scope>
    <source>
        <strain evidence="1">CBS 247.69</strain>
    </source>
</reference>
<organism evidence="1 2">
    <name type="scientific">Collybia nuda</name>
    <dbReference type="NCBI Taxonomy" id="64659"/>
    <lineage>
        <taxon>Eukaryota</taxon>
        <taxon>Fungi</taxon>
        <taxon>Dikarya</taxon>
        <taxon>Basidiomycota</taxon>
        <taxon>Agaricomycotina</taxon>
        <taxon>Agaricomycetes</taxon>
        <taxon>Agaricomycetidae</taxon>
        <taxon>Agaricales</taxon>
        <taxon>Tricholomatineae</taxon>
        <taxon>Clitocybaceae</taxon>
        <taxon>Collybia</taxon>
    </lineage>
</organism>
<protein>
    <submittedName>
        <fullName evidence="1">Uncharacterized protein</fullName>
    </submittedName>
</protein>
<gene>
    <name evidence="1" type="ORF">BDZ94DRAFT_1256687</name>
</gene>
<evidence type="ECO:0000313" key="2">
    <source>
        <dbReference type="Proteomes" id="UP000807353"/>
    </source>
</evidence>